<dbReference type="InterPro" id="IPR005467">
    <property type="entry name" value="His_kinase_dom"/>
</dbReference>
<dbReference type="RefSeq" id="WP_163960043.1">
    <property type="nucleotide sequence ID" value="NZ_JAAIVB010000007.1"/>
</dbReference>
<evidence type="ECO:0000313" key="6">
    <source>
        <dbReference type="Proteomes" id="UP000482155"/>
    </source>
</evidence>
<proteinExistence type="predicted"/>
<dbReference type="Gene3D" id="3.30.565.10">
    <property type="entry name" value="Histidine kinase-like ATPase, C-terminal domain"/>
    <property type="match status" value="1"/>
</dbReference>
<dbReference type="SUPFAM" id="SSF55874">
    <property type="entry name" value="ATPase domain of HSP90 chaperone/DNA topoisomerase II/histidine kinase"/>
    <property type="match status" value="1"/>
</dbReference>
<evidence type="ECO:0000313" key="5">
    <source>
        <dbReference type="EMBL" id="NEX59648.1"/>
    </source>
</evidence>
<dbReference type="AlphaFoldDB" id="A0A6B3SG81"/>
<feature type="domain" description="Histidine kinase" evidence="4">
    <location>
        <begin position="28"/>
        <end position="219"/>
    </location>
</feature>
<dbReference type="PROSITE" id="PS50109">
    <property type="entry name" value="HIS_KIN"/>
    <property type="match status" value="1"/>
</dbReference>
<evidence type="ECO:0000256" key="2">
    <source>
        <dbReference type="ARBA" id="ARBA00022777"/>
    </source>
</evidence>
<name>A0A6B3SG81_9BURK</name>
<dbReference type="SMART" id="SM00387">
    <property type="entry name" value="HATPase_c"/>
    <property type="match status" value="1"/>
</dbReference>
<keyword evidence="2 5" id="KW-0418">Kinase</keyword>
<dbReference type="InterPro" id="IPR011712">
    <property type="entry name" value="Sig_transdc_His_kin_sub3_dim/P"/>
</dbReference>
<keyword evidence="6" id="KW-1185">Reference proteome</keyword>
<dbReference type="GO" id="GO:0000155">
    <property type="term" value="F:phosphorelay sensor kinase activity"/>
    <property type="evidence" value="ECO:0007669"/>
    <property type="project" value="InterPro"/>
</dbReference>
<dbReference type="PANTHER" id="PTHR24421:SF59">
    <property type="entry name" value="OXYGEN SENSOR HISTIDINE KINASE NREB"/>
    <property type="match status" value="1"/>
</dbReference>
<protein>
    <submittedName>
        <fullName evidence="5">Sensor histidine kinase</fullName>
    </submittedName>
</protein>
<dbReference type="GO" id="GO:0016020">
    <property type="term" value="C:membrane"/>
    <property type="evidence" value="ECO:0007669"/>
    <property type="project" value="InterPro"/>
</dbReference>
<dbReference type="EMBL" id="JAAIVB010000007">
    <property type="protein sequence ID" value="NEX59648.1"/>
    <property type="molecule type" value="Genomic_DNA"/>
</dbReference>
<dbReference type="Pfam" id="PF07730">
    <property type="entry name" value="HisKA_3"/>
    <property type="match status" value="1"/>
</dbReference>
<dbReference type="InterPro" id="IPR036890">
    <property type="entry name" value="HATPase_C_sf"/>
</dbReference>
<evidence type="ECO:0000256" key="3">
    <source>
        <dbReference type="ARBA" id="ARBA00023012"/>
    </source>
</evidence>
<dbReference type="InterPro" id="IPR003594">
    <property type="entry name" value="HATPase_dom"/>
</dbReference>
<sequence length="237" mass="25784">MTRARQPEPASAHADLAREQERKRIAREIHDEVGGNLTAIKMALALLTKRLPGEDVALTQRADYINSLVDRTIEAIHRISSDLRPAVLDFGIVSAIEWQAREFETQSGIACSFTSNRPECDLHADHASALFRIAQEALTNIAKHAQARQVRMKLAYTSRAVQLDISDDGRGIADEDRLKPQSFGIRGMMERARALGGKLDIAPMDGGGTTLSVRIPLGRQGKAAKAAAVDDIKGIAA</sequence>
<dbReference type="Gene3D" id="1.20.5.1930">
    <property type="match status" value="1"/>
</dbReference>
<keyword evidence="3" id="KW-0902">Two-component regulatory system</keyword>
<gene>
    <name evidence="5" type="ORF">G3574_01025</name>
</gene>
<reference evidence="5 6" key="1">
    <citation type="submission" date="2020-02" db="EMBL/GenBank/DDBJ databases">
        <authorList>
            <person name="Kim M.K."/>
        </authorList>
    </citation>
    <scope>NUCLEOTIDE SEQUENCE [LARGE SCALE GENOMIC DNA]</scope>
    <source>
        <strain evidence="5 6">17J57-3</strain>
    </source>
</reference>
<dbReference type="InterPro" id="IPR050482">
    <property type="entry name" value="Sensor_HK_TwoCompSys"/>
</dbReference>
<dbReference type="PANTHER" id="PTHR24421">
    <property type="entry name" value="NITRATE/NITRITE SENSOR PROTEIN NARX-RELATED"/>
    <property type="match status" value="1"/>
</dbReference>
<evidence type="ECO:0000259" key="4">
    <source>
        <dbReference type="PROSITE" id="PS50109"/>
    </source>
</evidence>
<keyword evidence="1" id="KW-0808">Transferase</keyword>
<dbReference type="CDD" id="cd16917">
    <property type="entry name" value="HATPase_UhpB-NarQ-NarX-like"/>
    <property type="match status" value="1"/>
</dbReference>
<organism evidence="5 6">
    <name type="scientific">Noviherbaspirillum galbum</name>
    <dbReference type="NCBI Taxonomy" id="2709383"/>
    <lineage>
        <taxon>Bacteria</taxon>
        <taxon>Pseudomonadati</taxon>
        <taxon>Pseudomonadota</taxon>
        <taxon>Betaproteobacteria</taxon>
        <taxon>Burkholderiales</taxon>
        <taxon>Oxalobacteraceae</taxon>
        <taxon>Noviherbaspirillum</taxon>
    </lineage>
</organism>
<evidence type="ECO:0000256" key="1">
    <source>
        <dbReference type="ARBA" id="ARBA00022679"/>
    </source>
</evidence>
<accession>A0A6B3SG81</accession>
<comment type="caution">
    <text evidence="5">The sequence shown here is derived from an EMBL/GenBank/DDBJ whole genome shotgun (WGS) entry which is preliminary data.</text>
</comment>
<dbReference type="Pfam" id="PF02518">
    <property type="entry name" value="HATPase_c"/>
    <property type="match status" value="1"/>
</dbReference>
<dbReference type="GO" id="GO:0046983">
    <property type="term" value="F:protein dimerization activity"/>
    <property type="evidence" value="ECO:0007669"/>
    <property type="project" value="InterPro"/>
</dbReference>
<dbReference type="Proteomes" id="UP000482155">
    <property type="component" value="Unassembled WGS sequence"/>
</dbReference>